<evidence type="ECO:0000256" key="1">
    <source>
        <dbReference type="SAM" id="MobiDB-lite"/>
    </source>
</evidence>
<feature type="transmembrane region" description="Helical" evidence="2">
    <location>
        <begin position="308"/>
        <end position="329"/>
    </location>
</feature>
<dbReference type="Proteomes" id="UP000292235">
    <property type="component" value="Chromosome"/>
</dbReference>
<feature type="domain" description="Acyltransferase 3" evidence="3">
    <location>
        <begin position="62"/>
        <end position="392"/>
    </location>
</feature>
<dbReference type="InterPro" id="IPR043968">
    <property type="entry name" value="SGNH"/>
</dbReference>
<keyword evidence="2" id="KW-0812">Transmembrane</keyword>
<feature type="domain" description="SGNH" evidence="4">
    <location>
        <begin position="490"/>
        <end position="719"/>
    </location>
</feature>
<feature type="transmembrane region" description="Helical" evidence="2">
    <location>
        <begin position="85"/>
        <end position="107"/>
    </location>
</feature>
<keyword evidence="2" id="KW-0472">Membrane</keyword>
<feature type="transmembrane region" description="Helical" evidence="2">
    <location>
        <begin position="283"/>
        <end position="302"/>
    </location>
</feature>
<dbReference type="InterPro" id="IPR002656">
    <property type="entry name" value="Acyl_transf_3_dom"/>
</dbReference>
<feature type="transmembrane region" description="Helical" evidence="2">
    <location>
        <begin position="200"/>
        <end position="217"/>
    </location>
</feature>
<feature type="region of interest" description="Disordered" evidence="1">
    <location>
        <begin position="452"/>
        <end position="474"/>
    </location>
</feature>
<proteinExistence type="predicted"/>
<name>A0A4P6Q1A3_9ACTN</name>
<feature type="transmembrane region" description="Helical" evidence="2">
    <location>
        <begin position="128"/>
        <end position="148"/>
    </location>
</feature>
<feature type="transmembrane region" description="Helical" evidence="2">
    <location>
        <begin position="374"/>
        <end position="392"/>
    </location>
</feature>
<keyword evidence="5" id="KW-0808">Transferase</keyword>
<dbReference type="EC" id="2.3.1.-" evidence="5"/>
<gene>
    <name evidence="5" type="primary">oatA2</name>
    <name evidence="5" type="ORF">EKD16_12400</name>
</gene>
<dbReference type="KEGG" id="strr:EKD16_12400"/>
<evidence type="ECO:0000256" key="2">
    <source>
        <dbReference type="SAM" id="Phobius"/>
    </source>
</evidence>
<reference evidence="5 6" key="1">
    <citation type="submission" date="2019-02" db="EMBL/GenBank/DDBJ databases">
        <authorList>
            <person name="Khodamoradi S."/>
            <person name="Hahnke R.L."/>
            <person name="Kaempfer P."/>
            <person name="Schumann P."/>
            <person name="Rohde M."/>
            <person name="Steinert M."/>
            <person name="Luzhetskyy A."/>
            <person name="Wink J."/>
            <person name="Ruckert C."/>
        </authorList>
    </citation>
    <scope>NUCLEOTIDE SEQUENCE [LARGE SCALE GENOMIC DNA]</scope>
    <source>
        <strain evidence="5 6">M2</strain>
    </source>
</reference>
<dbReference type="GO" id="GO:0016020">
    <property type="term" value="C:membrane"/>
    <property type="evidence" value="ECO:0007669"/>
    <property type="project" value="TreeGrafter"/>
</dbReference>
<dbReference type="SUPFAM" id="SSF52266">
    <property type="entry name" value="SGNH hydrolase"/>
    <property type="match status" value="1"/>
</dbReference>
<evidence type="ECO:0000259" key="4">
    <source>
        <dbReference type="Pfam" id="PF19040"/>
    </source>
</evidence>
<protein>
    <submittedName>
        <fullName evidence="5">O-acetyltransferase OatA</fullName>
        <ecNumber evidence="5">2.3.1.-</ecNumber>
    </submittedName>
</protein>
<feature type="region of interest" description="Disordered" evidence="1">
    <location>
        <begin position="634"/>
        <end position="656"/>
    </location>
</feature>
<feature type="transmembrane region" description="Helical" evidence="2">
    <location>
        <begin position="413"/>
        <end position="433"/>
    </location>
</feature>
<dbReference type="GO" id="GO:0009103">
    <property type="term" value="P:lipopolysaccharide biosynthetic process"/>
    <property type="evidence" value="ECO:0007669"/>
    <property type="project" value="TreeGrafter"/>
</dbReference>
<evidence type="ECO:0000313" key="6">
    <source>
        <dbReference type="Proteomes" id="UP000292235"/>
    </source>
</evidence>
<feature type="transmembrane region" description="Helical" evidence="2">
    <location>
        <begin position="258"/>
        <end position="276"/>
    </location>
</feature>
<keyword evidence="6" id="KW-1185">Reference proteome</keyword>
<accession>A0A4P6Q1A3</accession>
<dbReference type="PANTHER" id="PTHR23028:SF53">
    <property type="entry name" value="ACYL_TRANSF_3 DOMAIN-CONTAINING PROTEIN"/>
    <property type="match status" value="1"/>
</dbReference>
<dbReference type="InterPro" id="IPR050879">
    <property type="entry name" value="Acyltransferase_3"/>
</dbReference>
<feature type="transmembrane region" description="Helical" evidence="2">
    <location>
        <begin position="224"/>
        <end position="246"/>
    </location>
</feature>
<evidence type="ECO:0000259" key="3">
    <source>
        <dbReference type="Pfam" id="PF01757"/>
    </source>
</evidence>
<dbReference type="PANTHER" id="PTHR23028">
    <property type="entry name" value="ACETYLTRANSFERASE"/>
    <property type="match status" value="1"/>
</dbReference>
<organism evidence="5 6">
    <name type="scientific">Streptomonospora litoralis</name>
    <dbReference type="NCBI Taxonomy" id="2498135"/>
    <lineage>
        <taxon>Bacteria</taxon>
        <taxon>Bacillati</taxon>
        <taxon>Actinomycetota</taxon>
        <taxon>Actinomycetes</taxon>
        <taxon>Streptosporangiales</taxon>
        <taxon>Nocardiopsidaceae</taxon>
        <taxon>Streptomonospora</taxon>
    </lineage>
</organism>
<keyword evidence="2" id="KW-1133">Transmembrane helix</keyword>
<dbReference type="GO" id="GO:0016747">
    <property type="term" value="F:acyltransferase activity, transferring groups other than amino-acyl groups"/>
    <property type="evidence" value="ECO:0007669"/>
    <property type="project" value="InterPro"/>
</dbReference>
<dbReference type="EMBL" id="CP036455">
    <property type="protein sequence ID" value="QBI54263.1"/>
    <property type="molecule type" value="Genomic_DNA"/>
</dbReference>
<dbReference type="Pfam" id="PF19040">
    <property type="entry name" value="SGNH"/>
    <property type="match status" value="1"/>
</dbReference>
<evidence type="ECO:0000313" key="5">
    <source>
        <dbReference type="EMBL" id="QBI54263.1"/>
    </source>
</evidence>
<sequence length="729" mass="77957">MSRHDEWYRRSSLGGPGARPLSALYSRHETHTVAIRTLTAPKSPPVVTTGTASGASRRFLPEVQGLRAVAVGLVLVYHVDHDLLPGGYVGVDVFFVISGFLITSLLLREARETGRVSLAAFYIRRIRRILPAAGLVLAVTGAAAFWLLPAPRLAETARELAASAFYVENLFLAAESVDYLAAEAAASPVQHFWSLAVEEQFYLLWPLLFAGWAVMGARARRLRVVFAATAAVLAISFVCSVVLTASDPQPAYFLPQTRMWEPAAGGVLAVALSRYGGALGPRVRWWLGWAGLAAVGWAAWSYSDATPFPGAAAAVPVLGAAAVIAAGHNGERWSSYGLLASALARFGGDVSYALYLWHWPVIVFLLAATASEELSALAGGLAVVVSVLLAWFTKVAVEDPVRRFGWLRAGRPAGVFALASALVVGLIAAGQYARYEWLRSVEFDSRVHVGPQALGTSDPEGSPEEPVYPSPVAAGEDLPSPYRDGCQASQHSTRLDPCVYGPEDADTTVAVVGDSHAAHWVPALQRIAEERGWRLKTYTKSSCGFTAATLAMPHEGRAFTECAEYNRALLEELTTDLRPDVVFTSSSVLATKDGASSEAQDRAEIAAGMAQLWESLDEAGSDVVAIRDTPQTRPRLPECVSRHSDEPGTCAHGRGEAFADTDPQVIAARETDADAGLVDLSDEFCTGDTCPPVIGNVLVYRDSHHLTATYSRLLAPELEEAAAPVLDGR</sequence>
<dbReference type="AlphaFoldDB" id="A0A4P6Q1A3"/>
<keyword evidence="5" id="KW-0012">Acyltransferase</keyword>
<dbReference type="Pfam" id="PF01757">
    <property type="entry name" value="Acyl_transf_3"/>
    <property type="match status" value="1"/>
</dbReference>